<dbReference type="Proteomes" id="UP000232883">
    <property type="component" value="Chromosome"/>
</dbReference>
<evidence type="ECO:0008006" key="3">
    <source>
        <dbReference type="Google" id="ProtNLM"/>
    </source>
</evidence>
<evidence type="ECO:0000313" key="1">
    <source>
        <dbReference type="EMBL" id="AUD00863.1"/>
    </source>
</evidence>
<organism evidence="1 2">
    <name type="scientific">Spirosoma pollinicola</name>
    <dbReference type="NCBI Taxonomy" id="2057025"/>
    <lineage>
        <taxon>Bacteria</taxon>
        <taxon>Pseudomonadati</taxon>
        <taxon>Bacteroidota</taxon>
        <taxon>Cytophagia</taxon>
        <taxon>Cytophagales</taxon>
        <taxon>Cytophagaceae</taxon>
        <taxon>Spirosoma</taxon>
    </lineage>
</organism>
<evidence type="ECO:0000313" key="2">
    <source>
        <dbReference type="Proteomes" id="UP000232883"/>
    </source>
</evidence>
<accession>A0A2K8YTA9</accession>
<dbReference type="RefSeq" id="WP_100986286.1">
    <property type="nucleotide sequence ID" value="NZ_CP025096.1"/>
</dbReference>
<dbReference type="AlphaFoldDB" id="A0A2K8YTA9"/>
<name>A0A2K8YTA9_9BACT</name>
<reference evidence="1 2" key="1">
    <citation type="submission" date="2017-11" db="EMBL/GenBank/DDBJ databases">
        <title>Taxonomic description and genome sequences of Spirosoma HA7 sp. nov., isolated from pollen microhabitat of Corylus avellana.</title>
        <authorList>
            <person name="Ambika Manirajan B."/>
            <person name="Suarez C."/>
            <person name="Ratering S."/>
            <person name="Geissler-Plaum R."/>
            <person name="Cardinale M."/>
            <person name="Sylvia S."/>
        </authorList>
    </citation>
    <scope>NUCLEOTIDE SEQUENCE [LARGE SCALE GENOMIC DNA]</scope>
    <source>
        <strain evidence="1 2">HA7</strain>
    </source>
</reference>
<proteinExistence type="predicted"/>
<dbReference type="SUPFAM" id="SSF49464">
    <property type="entry name" value="Carboxypeptidase regulatory domain-like"/>
    <property type="match status" value="1"/>
</dbReference>
<gene>
    <name evidence="1" type="ORF">CWM47_02960</name>
</gene>
<dbReference type="InterPro" id="IPR008969">
    <property type="entry name" value="CarboxyPept-like_regulatory"/>
</dbReference>
<protein>
    <recommendedName>
        <fullName evidence="3">Carboxypeptidase-like regulatory domain-containing protein</fullName>
    </recommendedName>
</protein>
<dbReference type="OrthoDB" id="1489599at2"/>
<dbReference type="KEGG" id="spir:CWM47_02960"/>
<keyword evidence="2" id="KW-1185">Reference proteome</keyword>
<dbReference type="EMBL" id="CP025096">
    <property type="protein sequence ID" value="AUD00863.1"/>
    <property type="molecule type" value="Genomic_DNA"/>
</dbReference>
<sequence length="414" mass="47189">MDIQPQSNASVVLLVLLIFLLINQSSTYAQTDYVFQGKVVDAKTEQPLSYITLSMADGQISSETNKNGYFILKVPEHLKKDTLYLRALNYQLAQQPLTELAPVNSIIRLNAIPSESQVSTVDQYFSGAHSFQARDTLLKAIALIAKNYTDSPTLLHGFYREIIEKLQPSFCVSYTEGIIDVYKPSYYFTKKDDQIHFVKGRRKPLYTFTIPVLTPGPWASNMLDIVKYQEFLFRHGKLNQDYIFNLVGKTIIGDQPVYIIDFNPRSHQVSSGFFAGKLFLTTNGLAIIRSEYRLTEQGLNLINRSSNAQVYSTNLKGRSYTATYTKFGDRWSFQSGSITNNFTDVATISSFESRIDFVVTHRQSDNIQPFKAKDQAVYNRLPMQSFDRNSDEFLRGENYLMPVLPYPSLIESNK</sequence>